<dbReference type="InterPro" id="IPR036013">
    <property type="entry name" value="Band_7/SPFH_dom_sf"/>
</dbReference>
<keyword evidence="4" id="KW-0812">Transmembrane</keyword>
<dbReference type="SUPFAM" id="SSF55718">
    <property type="entry name" value="SCP-like"/>
    <property type="match status" value="1"/>
</dbReference>
<reference evidence="6" key="1">
    <citation type="submission" date="2020-04" db="EMBL/GenBank/DDBJ databases">
        <authorList>
            <person name="Neveu A P."/>
        </authorList>
    </citation>
    <scope>NUCLEOTIDE SEQUENCE</scope>
    <source>
        <tissue evidence="6">Whole embryo</tissue>
    </source>
</reference>
<evidence type="ECO:0000256" key="1">
    <source>
        <dbReference type="ARBA" id="ARBA00008164"/>
    </source>
</evidence>
<keyword evidence="4" id="KW-0472">Membrane</keyword>
<dbReference type="SMART" id="SM00244">
    <property type="entry name" value="PHB"/>
    <property type="match status" value="1"/>
</dbReference>
<dbReference type="InterPro" id="IPR001107">
    <property type="entry name" value="Band_7"/>
</dbReference>
<evidence type="ECO:0000313" key="6">
    <source>
        <dbReference type="EMBL" id="CAB3266659.1"/>
    </source>
</evidence>
<dbReference type="PANTHER" id="PTHR10264">
    <property type="entry name" value="BAND 7 PROTEIN-RELATED"/>
    <property type="match status" value="1"/>
</dbReference>
<dbReference type="FunFam" id="3.30.479.30:FF:000004">
    <property type="entry name" value="Putative membrane protease family, stomatin"/>
    <property type="match status" value="1"/>
</dbReference>
<dbReference type="PRINTS" id="PR00721">
    <property type="entry name" value="STOMATIN"/>
</dbReference>
<sequence>MKYTSLNKINKPLDFRSHFTYGGMNKTNDYDETYEPSHNQEDFPRSSLDCLCTTLLTGLSYFICCITFPFSAIFTFKLVNQYERILVYRLGHLLAPKGPGFVFILPCIDKYNKVDLRTKAFNVPPTNVRTTDACIISIGAVIHFRIRNPVLMSLSAQNVNHGVRDAARASMANLLSKQRFSDIKNKKQVFAYDIQMDVNTTAKDWGVEIGSVELSDITLIMAPPEQQSPFMPMYGAEPTPTDPTMDTLGHLAKVGQHFIMNHLQQKEQEPVPVPEVSSADFKTAEELFELVEKSITSQLVDEVDASFQFEVSGNGGGEYYLDLKNSPGVAGRGCHPGGDVDVLVKLNAENLQKLMSGQMTPYTAYSSGRLKLEGDLRKAMKLDKVLSQVAI</sequence>
<dbReference type="InterPro" id="IPR003033">
    <property type="entry name" value="SCP2_sterol-bd_dom"/>
</dbReference>
<dbReference type="InterPro" id="IPR001972">
    <property type="entry name" value="Stomatin_HflK_fam"/>
</dbReference>
<evidence type="ECO:0000256" key="3">
    <source>
        <dbReference type="ARBA" id="ARBA00071670"/>
    </source>
</evidence>
<dbReference type="Gene3D" id="3.30.479.30">
    <property type="entry name" value="Band 7 domain"/>
    <property type="match status" value="1"/>
</dbReference>
<dbReference type="Pfam" id="PF01145">
    <property type="entry name" value="Band_7"/>
    <property type="match status" value="1"/>
</dbReference>
<dbReference type="EMBL" id="LR790797">
    <property type="protein sequence ID" value="CAB3266659.1"/>
    <property type="molecule type" value="mRNA"/>
</dbReference>
<keyword evidence="4" id="KW-1133">Transmembrane helix</keyword>
<dbReference type="InterPro" id="IPR043202">
    <property type="entry name" value="Band-7_stomatin-like"/>
</dbReference>
<evidence type="ECO:0000256" key="2">
    <source>
        <dbReference type="ARBA" id="ARBA00053394"/>
    </source>
</evidence>
<evidence type="ECO:0000259" key="5">
    <source>
        <dbReference type="SMART" id="SM00244"/>
    </source>
</evidence>
<gene>
    <name evidence="6" type="primary">Stoml1</name>
</gene>
<feature type="transmembrane region" description="Helical" evidence="4">
    <location>
        <begin position="59"/>
        <end position="79"/>
    </location>
</feature>
<name>A0A6F9DU42_9ASCI</name>
<dbReference type="Pfam" id="PF02036">
    <property type="entry name" value="SCP2"/>
    <property type="match status" value="1"/>
</dbReference>
<evidence type="ECO:0000256" key="4">
    <source>
        <dbReference type="SAM" id="Phobius"/>
    </source>
</evidence>
<dbReference type="InterPro" id="IPR036527">
    <property type="entry name" value="SCP2_sterol-bd_dom_sf"/>
</dbReference>
<dbReference type="SUPFAM" id="SSF117892">
    <property type="entry name" value="Band 7/SPFH domain"/>
    <property type="match status" value="1"/>
</dbReference>
<proteinExistence type="evidence at transcript level"/>
<comment type="similarity">
    <text evidence="1">Belongs to the band 7/mec-2 family.</text>
</comment>
<dbReference type="AlphaFoldDB" id="A0A6F9DU42"/>
<dbReference type="GO" id="GO:0009898">
    <property type="term" value="C:cytoplasmic side of plasma membrane"/>
    <property type="evidence" value="ECO:0007669"/>
    <property type="project" value="UniProtKB-ARBA"/>
</dbReference>
<protein>
    <recommendedName>
        <fullName evidence="3">Podocin</fullName>
    </recommendedName>
</protein>
<dbReference type="PANTHER" id="PTHR10264:SF130">
    <property type="entry name" value="STOMATIN-LIKE PROTEIN 1"/>
    <property type="match status" value="1"/>
</dbReference>
<feature type="domain" description="Band 7" evidence="5">
    <location>
        <begin position="74"/>
        <end position="227"/>
    </location>
</feature>
<comment type="function">
    <text evidence="2">Plays a role in the regulation of glomerular permeability, acting probably as a linker between the plasma membrane and the cytoskeleton.</text>
</comment>
<accession>A0A6F9DU42</accession>
<dbReference type="Gene3D" id="3.30.1050.10">
    <property type="entry name" value="SCP2 sterol-binding domain"/>
    <property type="match status" value="1"/>
</dbReference>
<organism evidence="6">
    <name type="scientific">Phallusia mammillata</name>
    <dbReference type="NCBI Taxonomy" id="59560"/>
    <lineage>
        <taxon>Eukaryota</taxon>
        <taxon>Metazoa</taxon>
        <taxon>Chordata</taxon>
        <taxon>Tunicata</taxon>
        <taxon>Ascidiacea</taxon>
        <taxon>Phlebobranchia</taxon>
        <taxon>Ascidiidae</taxon>
        <taxon>Phallusia</taxon>
    </lineage>
</organism>